<feature type="compositionally biased region" description="Low complexity" evidence="1">
    <location>
        <begin position="359"/>
        <end position="378"/>
    </location>
</feature>
<name>A0A8T2XWE5_POPDE</name>
<comment type="caution">
    <text evidence="3">The sequence shown here is derived from an EMBL/GenBank/DDBJ whole genome shotgun (WGS) entry which is preliminary data.</text>
</comment>
<keyword evidence="4" id="KW-1185">Reference proteome</keyword>
<gene>
    <name evidence="3" type="ORF">H0E87_019756</name>
</gene>
<sequence>MVRCWTIRGASIIFWILYLEAYEILAIVYSAELFMILKHHHLALLNGALPFTPPLTKLSSHKSLHTYNPEDYLEKLFELLEMAMNDLISYDYDGDDDGYIDLEVSSCSNFLCHSISSPPFPIEFEFQMSTVPLEKDTTTSPADELFYKGKLLPLHLPPRLQMVEKILEKSNSEYDHRKDTFEECFSTPLMTTATTPTSTSTPFESCNISPSESCCVSRELNPEEYFFEYSSEIGGFMDENPKKSWTKKLKLIKQSSLGSKLKASRAYFRSLFGKSSCSDDSCTVATKVADEVTVSKAKESLNKYERPSKKTPFGQIQKDKYQTSTTAMQNIQKITEDGSGRLHRRSFSMAIKRYPKNKSLSSSSSSDSSSSSSSSTSSNGAHRLPFLKRSSSAKSEIENPIQGAIAHCKQSQQLHHSRKTVNEANLFALSASRISICDEQERPVLCRG</sequence>
<feature type="transmembrane region" description="Helical" evidence="2">
    <location>
        <begin position="12"/>
        <end position="37"/>
    </location>
</feature>
<organism evidence="3 4">
    <name type="scientific">Populus deltoides</name>
    <name type="common">Eastern poplar</name>
    <name type="synonym">Eastern cottonwood</name>
    <dbReference type="NCBI Taxonomy" id="3696"/>
    <lineage>
        <taxon>Eukaryota</taxon>
        <taxon>Viridiplantae</taxon>
        <taxon>Streptophyta</taxon>
        <taxon>Embryophyta</taxon>
        <taxon>Tracheophyta</taxon>
        <taxon>Spermatophyta</taxon>
        <taxon>Magnoliopsida</taxon>
        <taxon>eudicotyledons</taxon>
        <taxon>Gunneridae</taxon>
        <taxon>Pentapetalae</taxon>
        <taxon>rosids</taxon>
        <taxon>fabids</taxon>
        <taxon>Malpighiales</taxon>
        <taxon>Salicaceae</taxon>
        <taxon>Saliceae</taxon>
        <taxon>Populus</taxon>
    </lineage>
</organism>
<dbReference type="GO" id="GO:0019210">
    <property type="term" value="F:kinase inhibitor activity"/>
    <property type="evidence" value="ECO:0007669"/>
    <property type="project" value="InterPro"/>
</dbReference>
<dbReference type="GO" id="GO:0005886">
    <property type="term" value="C:plasma membrane"/>
    <property type="evidence" value="ECO:0007669"/>
    <property type="project" value="InterPro"/>
</dbReference>
<dbReference type="InterPro" id="IPR039620">
    <property type="entry name" value="BKI1/MAKR1/3/4"/>
</dbReference>
<evidence type="ECO:0000313" key="4">
    <source>
        <dbReference type="Proteomes" id="UP000807159"/>
    </source>
</evidence>
<feature type="region of interest" description="Disordered" evidence="1">
    <location>
        <begin position="303"/>
        <end position="324"/>
    </location>
</feature>
<dbReference type="PANTHER" id="PTHR33312:SF5">
    <property type="entry name" value="MEMBRANE-ASSOCIATED KINASE REGULATOR 4-RELATED"/>
    <property type="match status" value="1"/>
</dbReference>
<keyword evidence="2" id="KW-0812">Transmembrane</keyword>
<evidence type="ECO:0000313" key="3">
    <source>
        <dbReference type="EMBL" id="KAH8497175.1"/>
    </source>
</evidence>
<feature type="region of interest" description="Disordered" evidence="1">
    <location>
        <begin position="353"/>
        <end position="395"/>
    </location>
</feature>
<dbReference type="PANTHER" id="PTHR33312">
    <property type="entry name" value="MEMBRANE-ASSOCIATED KINASE REGULATOR 4-RELATED"/>
    <property type="match status" value="1"/>
</dbReference>
<dbReference type="Proteomes" id="UP000807159">
    <property type="component" value="Chromosome 10"/>
</dbReference>
<accession>A0A8T2XWE5</accession>
<dbReference type="AlphaFoldDB" id="A0A8T2XWE5"/>
<keyword evidence="2" id="KW-0472">Membrane</keyword>
<evidence type="ECO:0000256" key="2">
    <source>
        <dbReference type="SAM" id="Phobius"/>
    </source>
</evidence>
<evidence type="ECO:0008006" key="5">
    <source>
        <dbReference type="Google" id="ProtNLM"/>
    </source>
</evidence>
<dbReference type="EMBL" id="JACEGQ020000010">
    <property type="protein sequence ID" value="KAH8497175.1"/>
    <property type="molecule type" value="Genomic_DNA"/>
</dbReference>
<keyword evidence="2" id="KW-1133">Transmembrane helix</keyword>
<protein>
    <recommendedName>
        <fullName evidence="5">Membrane-associated kinase regulator 4</fullName>
    </recommendedName>
</protein>
<reference evidence="3" key="1">
    <citation type="journal article" date="2021" name="J. Hered.">
        <title>Genome Assembly of Salicaceae Populus deltoides (Eastern Cottonwood) I-69 Based on Nanopore Sequencing and Hi-C Technologies.</title>
        <authorList>
            <person name="Bai S."/>
            <person name="Wu H."/>
            <person name="Zhang J."/>
            <person name="Pan Z."/>
            <person name="Zhao W."/>
            <person name="Li Z."/>
            <person name="Tong C."/>
        </authorList>
    </citation>
    <scope>NUCLEOTIDE SEQUENCE</scope>
    <source>
        <tissue evidence="3">Leaf</tissue>
    </source>
</reference>
<evidence type="ECO:0000256" key="1">
    <source>
        <dbReference type="SAM" id="MobiDB-lite"/>
    </source>
</evidence>
<proteinExistence type="predicted"/>